<feature type="domain" description="Heterokaryon incompatibility" evidence="1">
    <location>
        <begin position="299"/>
        <end position="363"/>
    </location>
</feature>
<proteinExistence type="predicted"/>
<sequence length="792" mass="89841">MVLFRDIQASNALINDDTAPRIAVFVGGTSGIGKSTLHALVARGTSIRVYLVGRKSAQERTETFIQEAHTMNTKAEIIWIEGEVSLLADTKRVCEVIKSRENHIDLLFLSTGYAPFTARKDTIEGFEISQTLRYYSRMLFILHLLPLLDAAESPRVISVLAGGMERSAIQLDDIDLKEPGNFNVVKAHTQAADMNTLFLEYLANKHLNVTFIHSCPGWVNTGNVRRGLDPNSIMAWVIWLLLEPLIAILSFSDEESSQRYLFQSTSAAFGGRGTTWTKETAVNSRGKQENGLFLVTNIRRKKGFKKIQLCAEQAKRDDLQYCWVDTCCIDKSSSAELSEAINSMFTWYRNSTVCYIYLEDVVHLEGSNGRDHSFQNARWFTRGWTLQELVAPRVRHFYDVNWTRIGSISESQYNQHFVNGFLRDPSGVEKHLSPHLPERSNIPGQVSQITGIPDQVFYSGDLTSFSIATRMSWASRRETTRIEDQAYCLLGIFNVQMPLLYGEGSKAFIRLQEEIIKRQPDHTLFAWRSEPHSPTPTFSGLLAPSPKNFCSHYCQGLSSKHVEMPYEMTNKGLHLQVRLIKSQRGPDEFYAILDVSHTSNPRKDIWYGIKLGRLNQEGQFARINADEHMITEAETADTLYIRPSHIYVQNHINQESPLYGRQRPSRVILGCALGTMLLTVLESSGSKSWDDKSFSFCPSQDDLFYAKLSFENTPKLRNTPFFTMGWIVSKDDIEGMTSRLAILSEPKDLHKPETLWESGILSGTVKIYAEKTFSIINGEMVARIVLRDQFVQ</sequence>
<dbReference type="PANTHER" id="PTHR10622">
    <property type="entry name" value="HET DOMAIN-CONTAINING PROTEIN"/>
    <property type="match status" value="1"/>
</dbReference>
<dbReference type="PANTHER" id="PTHR10622:SF10">
    <property type="entry name" value="HET DOMAIN-CONTAINING PROTEIN"/>
    <property type="match status" value="1"/>
</dbReference>
<reference evidence="3 4" key="1">
    <citation type="journal article" date="2018" name="PLoS Pathog.">
        <title>Evolution of structural diversity of trichothecenes, a family of toxins produced by plant pathogenic and entomopathogenic fungi.</title>
        <authorList>
            <person name="Proctor R.H."/>
            <person name="McCormick S.P."/>
            <person name="Kim H.S."/>
            <person name="Cardoza R.E."/>
            <person name="Stanley A.M."/>
            <person name="Lindo L."/>
            <person name="Kelly A."/>
            <person name="Brown D.W."/>
            <person name="Lee T."/>
            <person name="Vaughan M.M."/>
            <person name="Alexander N.J."/>
            <person name="Busman M."/>
            <person name="Gutierrez S."/>
        </authorList>
    </citation>
    <scope>NUCLEOTIDE SEQUENCE [LARGE SCALE GENOMIC DNA]</scope>
    <source>
        <strain evidence="3 4">NRRL 20695</strain>
    </source>
</reference>
<dbReference type="Pfam" id="PF26640">
    <property type="entry name" value="DUF8212"/>
    <property type="match status" value="1"/>
</dbReference>
<protein>
    <submittedName>
        <fullName evidence="3">Beta transducin</fullName>
    </submittedName>
</protein>
<evidence type="ECO:0000313" key="4">
    <source>
        <dbReference type="Proteomes" id="UP000266234"/>
    </source>
</evidence>
<dbReference type="AlphaFoldDB" id="A0A395RYC3"/>
<dbReference type="Gene3D" id="3.40.50.720">
    <property type="entry name" value="NAD(P)-binding Rossmann-like Domain"/>
    <property type="match status" value="1"/>
</dbReference>
<organism evidence="3 4">
    <name type="scientific">Fusarium longipes</name>
    <dbReference type="NCBI Taxonomy" id="694270"/>
    <lineage>
        <taxon>Eukaryota</taxon>
        <taxon>Fungi</taxon>
        <taxon>Dikarya</taxon>
        <taxon>Ascomycota</taxon>
        <taxon>Pezizomycotina</taxon>
        <taxon>Sordariomycetes</taxon>
        <taxon>Hypocreomycetidae</taxon>
        <taxon>Hypocreales</taxon>
        <taxon>Nectriaceae</taxon>
        <taxon>Fusarium</taxon>
    </lineage>
</organism>
<dbReference type="InterPro" id="IPR002347">
    <property type="entry name" value="SDR_fam"/>
</dbReference>
<accession>A0A395RYC3</accession>
<dbReference type="EMBL" id="PXOG01000245">
    <property type="protein sequence ID" value="RGP64842.1"/>
    <property type="molecule type" value="Genomic_DNA"/>
</dbReference>
<dbReference type="Proteomes" id="UP000266234">
    <property type="component" value="Unassembled WGS sequence"/>
</dbReference>
<gene>
    <name evidence="3" type="ORF">FLONG3_9420</name>
</gene>
<dbReference type="OrthoDB" id="194358at2759"/>
<comment type="caution">
    <text evidence="3">The sequence shown here is derived from an EMBL/GenBank/DDBJ whole genome shotgun (WGS) entry which is preliminary data.</text>
</comment>
<dbReference type="Pfam" id="PF06985">
    <property type="entry name" value="HET"/>
    <property type="match status" value="1"/>
</dbReference>
<keyword evidence="4" id="KW-1185">Reference proteome</keyword>
<dbReference type="STRING" id="694270.A0A395RYC3"/>
<dbReference type="SUPFAM" id="SSF51735">
    <property type="entry name" value="NAD(P)-binding Rossmann-fold domains"/>
    <property type="match status" value="1"/>
</dbReference>
<dbReference type="InterPro" id="IPR036291">
    <property type="entry name" value="NAD(P)-bd_dom_sf"/>
</dbReference>
<dbReference type="InterPro" id="IPR058525">
    <property type="entry name" value="DUF8212"/>
</dbReference>
<evidence type="ECO:0000259" key="1">
    <source>
        <dbReference type="Pfam" id="PF06985"/>
    </source>
</evidence>
<dbReference type="InterPro" id="IPR010730">
    <property type="entry name" value="HET"/>
</dbReference>
<evidence type="ECO:0000259" key="2">
    <source>
        <dbReference type="Pfam" id="PF26640"/>
    </source>
</evidence>
<evidence type="ECO:0000313" key="3">
    <source>
        <dbReference type="EMBL" id="RGP64842.1"/>
    </source>
</evidence>
<feature type="domain" description="DUF8212" evidence="2">
    <location>
        <begin position="506"/>
        <end position="534"/>
    </location>
</feature>
<name>A0A395RYC3_9HYPO</name>
<dbReference type="Pfam" id="PF00106">
    <property type="entry name" value="adh_short"/>
    <property type="match status" value="1"/>
</dbReference>